<dbReference type="Proteomes" id="UP000001514">
    <property type="component" value="Unassembled WGS sequence"/>
</dbReference>
<gene>
    <name evidence="2" type="ORF">SELMODRAFT_418100</name>
</gene>
<dbReference type="GO" id="GO:0004029">
    <property type="term" value="F:aldehyde dehydrogenase (NAD+) activity"/>
    <property type="evidence" value="ECO:0000318"/>
    <property type="project" value="GO_Central"/>
</dbReference>
<dbReference type="GO" id="GO:0005737">
    <property type="term" value="C:cytoplasm"/>
    <property type="evidence" value="ECO:0000318"/>
    <property type="project" value="GO_Central"/>
</dbReference>
<evidence type="ECO:0000256" key="1">
    <source>
        <dbReference type="ARBA" id="ARBA00023002"/>
    </source>
</evidence>
<dbReference type="PANTHER" id="PTHR43570:SF16">
    <property type="entry name" value="ALDEHYDE DEHYDROGENASE TYPE III, ISOFORM Q"/>
    <property type="match status" value="1"/>
</dbReference>
<dbReference type="EMBL" id="GL377601">
    <property type="protein sequence ID" value="EFJ20972.1"/>
    <property type="molecule type" value="Genomic_DNA"/>
</dbReference>
<keyword evidence="1" id="KW-0560">Oxidoreductase</keyword>
<protein>
    <submittedName>
        <fullName evidence="2">Uncharacterized protein</fullName>
    </submittedName>
</protein>
<dbReference type="GO" id="GO:0006081">
    <property type="term" value="P:aldehyde metabolic process"/>
    <property type="evidence" value="ECO:0000318"/>
    <property type="project" value="GO_Central"/>
</dbReference>
<sequence length="249" mass="28594">MESDRRQELTESAVIAAVWRGPQRFRRSLDWRLAQLKSIVGLIQKHEEDIALGVPHHFQLCFDAPGVGRHEARAFRCRADNLRLEFTISPFPGPDGWSHCRGQCRGVEAVEMAPATSALITRLLPLYLDKSAIRVVEGGISETTALLHQKWDKIFYTAVYVIDETFSYCGFLKIEGMKNTFNSFYKENLIDILWVIESNGEKEVSKIEYSGEKKSEKITPLWIGAYCPPDRQCTYLEIHLWGENTLNYY</sequence>
<dbReference type="InParanoid" id="D8S4P0"/>
<keyword evidence="3" id="KW-1185">Reference proteome</keyword>
<accession>D8S4P0</accession>
<dbReference type="KEGG" id="smo:SELMODRAFT_418100"/>
<dbReference type="Gramene" id="EFJ20972">
    <property type="protein sequence ID" value="EFJ20972"/>
    <property type="gene ID" value="SELMODRAFT_418100"/>
</dbReference>
<dbReference type="HOGENOM" id="CLU_1117290_0_0_1"/>
<dbReference type="InterPro" id="IPR016162">
    <property type="entry name" value="Ald_DH_N"/>
</dbReference>
<dbReference type="STRING" id="88036.D8S4P0"/>
<dbReference type="InterPro" id="IPR016161">
    <property type="entry name" value="Ald_DH/histidinol_DH"/>
</dbReference>
<proteinExistence type="predicted"/>
<dbReference type="SUPFAM" id="SSF53720">
    <property type="entry name" value="ALDH-like"/>
    <property type="match status" value="1"/>
</dbReference>
<dbReference type="eggNOG" id="KOG2456">
    <property type="taxonomic scope" value="Eukaryota"/>
</dbReference>
<name>D8S4P0_SELML</name>
<dbReference type="AlphaFoldDB" id="D8S4P0"/>
<dbReference type="Gene3D" id="3.40.605.10">
    <property type="entry name" value="Aldehyde Dehydrogenase, Chain A, domain 1"/>
    <property type="match status" value="1"/>
</dbReference>
<organism evidence="3">
    <name type="scientific">Selaginella moellendorffii</name>
    <name type="common">Spikemoss</name>
    <dbReference type="NCBI Taxonomy" id="88036"/>
    <lineage>
        <taxon>Eukaryota</taxon>
        <taxon>Viridiplantae</taxon>
        <taxon>Streptophyta</taxon>
        <taxon>Embryophyta</taxon>
        <taxon>Tracheophyta</taxon>
        <taxon>Lycopodiopsida</taxon>
        <taxon>Selaginellales</taxon>
        <taxon>Selaginellaceae</taxon>
        <taxon>Selaginella</taxon>
    </lineage>
</organism>
<reference evidence="2 3" key="1">
    <citation type="journal article" date="2011" name="Science">
        <title>The Selaginella genome identifies genetic changes associated with the evolution of vascular plants.</title>
        <authorList>
            <person name="Banks J.A."/>
            <person name="Nishiyama T."/>
            <person name="Hasebe M."/>
            <person name="Bowman J.L."/>
            <person name="Gribskov M."/>
            <person name="dePamphilis C."/>
            <person name="Albert V.A."/>
            <person name="Aono N."/>
            <person name="Aoyama T."/>
            <person name="Ambrose B.A."/>
            <person name="Ashton N.W."/>
            <person name="Axtell M.J."/>
            <person name="Barker E."/>
            <person name="Barker M.S."/>
            <person name="Bennetzen J.L."/>
            <person name="Bonawitz N.D."/>
            <person name="Chapple C."/>
            <person name="Cheng C."/>
            <person name="Correa L.G."/>
            <person name="Dacre M."/>
            <person name="DeBarry J."/>
            <person name="Dreyer I."/>
            <person name="Elias M."/>
            <person name="Engstrom E.M."/>
            <person name="Estelle M."/>
            <person name="Feng L."/>
            <person name="Finet C."/>
            <person name="Floyd S.K."/>
            <person name="Frommer W.B."/>
            <person name="Fujita T."/>
            <person name="Gramzow L."/>
            <person name="Gutensohn M."/>
            <person name="Harholt J."/>
            <person name="Hattori M."/>
            <person name="Heyl A."/>
            <person name="Hirai T."/>
            <person name="Hiwatashi Y."/>
            <person name="Ishikawa M."/>
            <person name="Iwata M."/>
            <person name="Karol K.G."/>
            <person name="Koehler B."/>
            <person name="Kolukisaoglu U."/>
            <person name="Kubo M."/>
            <person name="Kurata T."/>
            <person name="Lalonde S."/>
            <person name="Li K."/>
            <person name="Li Y."/>
            <person name="Litt A."/>
            <person name="Lyons E."/>
            <person name="Manning G."/>
            <person name="Maruyama T."/>
            <person name="Michael T.P."/>
            <person name="Mikami K."/>
            <person name="Miyazaki S."/>
            <person name="Morinaga S."/>
            <person name="Murata T."/>
            <person name="Mueller-Roeber B."/>
            <person name="Nelson D.R."/>
            <person name="Obara M."/>
            <person name="Oguri Y."/>
            <person name="Olmstead R.G."/>
            <person name="Onodera N."/>
            <person name="Petersen B.L."/>
            <person name="Pils B."/>
            <person name="Prigge M."/>
            <person name="Rensing S.A."/>
            <person name="Riano-Pachon D.M."/>
            <person name="Roberts A.W."/>
            <person name="Sato Y."/>
            <person name="Scheller H.V."/>
            <person name="Schulz B."/>
            <person name="Schulz C."/>
            <person name="Shakirov E.V."/>
            <person name="Shibagaki N."/>
            <person name="Shinohara N."/>
            <person name="Shippen D.E."/>
            <person name="Soerensen I."/>
            <person name="Sotooka R."/>
            <person name="Sugimoto N."/>
            <person name="Sugita M."/>
            <person name="Sumikawa N."/>
            <person name="Tanurdzic M."/>
            <person name="Theissen G."/>
            <person name="Ulvskov P."/>
            <person name="Wakazuki S."/>
            <person name="Weng J.K."/>
            <person name="Willats W.W."/>
            <person name="Wipf D."/>
            <person name="Wolf P.G."/>
            <person name="Yang L."/>
            <person name="Zimmer A.D."/>
            <person name="Zhu Q."/>
            <person name="Mitros T."/>
            <person name="Hellsten U."/>
            <person name="Loque D."/>
            <person name="Otillar R."/>
            <person name="Salamov A."/>
            <person name="Schmutz J."/>
            <person name="Shapiro H."/>
            <person name="Lindquist E."/>
            <person name="Lucas S."/>
            <person name="Rokhsar D."/>
            <person name="Grigoriev I.V."/>
        </authorList>
    </citation>
    <scope>NUCLEOTIDE SEQUENCE [LARGE SCALE GENOMIC DNA]</scope>
</reference>
<evidence type="ECO:0000313" key="2">
    <source>
        <dbReference type="EMBL" id="EFJ20972.1"/>
    </source>
</evidence>
<dbReference type="InterPro" id="IPR012394">
    <property type="entry name" value="Aldehyde_DH_NAD(P)"/>
</dbReference>
<dbReference type="PANTHER" id="PTHR43570">
    <property type="entry name" value="ALDEHYDE DEHYDROGENASE"/>
    <property type="match status" value="1"/>
</dbReference>
<evidence type="ECO:0000313" key="3">
    <source>
        <dbReference type="Proteomes" id="UP000001514"/>
    </source>
</evidence>